<evidence type="ECO:0000313" key="1">
    <source>
        <dbReference type="EMBL" id="OOL79919.1"/>
    </source>
</evidence>
<protein>
    <submittedName>
        <fullName evidence="1">Uncharacterized protein</fullName>
    </submittedName>
</protein>
<comment type="caution">
    <text evidence="1">The sequence shown here is derived from an EMBL/GenBank/DDBJ whole genome shotgun (WGS) entry which is preliminary data.</text>
</comment>
<name>A0A1B5FVL3_ENTFC</name>
<dbReference type="RefSeq" id="WP_002294020.1">
    <property type="nucleotide sequence ID" value="NZ_CAAAHI010000001.1"/>
</dbReference>
<reference evidence="1 2" key="1">
    <citation type="submission" date="2017-02" db="EMBL/GenBank/DDBJ databases">
        <title>Clonality and virulence of isolates of VRE in Hematopoietic Stem Cell Transplanted (HSCT) patients.</title>
        <authorList>
            <person name="Marchi A.P."/>
            <person name="Martins R.C."/>
            <person name="Marie S.K."/>
            <person name="Levin A.S."/>
            <person name="Costa S.F."/>
        </authorList>
    </citation>
    <scope>NUCLEOTIDE SEQUENCE [LARGE SCALE GENOMIC DNA]</scope>
    <source>
        <strain evidence="1 2">LIM1759</strain>
    </source>
</reference>
<gene>
    <name evidence="1" type="ORF">B1P95_13940</name>
</gene>
<dbReference type="EMBL" id="MVGJ01000122">
    <property type="protein sequence ID" value="OOL79919.1"/>
    <property type="molecule type" value="Genomic_DNA"/>
</dbReference>
<accession>A0A1B5FVL3</accession>
<dbReference type="AlphaFoldDB" id="A0A1B5FVL3"/>
<dbReference type="Proteomes" id="UP000191171">
    <property type="component" value="Unassembled WGS sequence"/>
</dbReference>
<sequence>MKGYLLLKRQLVRHLRNCRFSFLTLDQLSRGKRKIEKDFRE</sequence>
<proteinExistence type="predicted"/>
<evidence type="ECO:0000313" key="2">
    <source>
        <dbReference type="Proteomes" id="UP000191171"/>
    </source>
</evidence>
<organism evidence="1 2">
    <name type="scientific">Enterococcus faecium</name>
    <name type="common">Streptococcus faecium</name>
    <dbReference type="NCBI Taxonomy" id="1352"/>
    <lineage>
        <taxon>Bacteria</taxon>
        <taxon>Bacillati</taxon>
        <taxon>Bacillota</taxon>
        <taxon>Bacilli</taxon>
        <taxon>Lactobacillales</taxon>
        <taxon>Enterococcaceae</taxon>
        <taxon>Enterococcus</taxon>
    </lineage>
</organism>